<dbReference type="Pfam" id="PF16589">
    <property type="entry name" value="BRCT_2"/>
    <property type="match status" value="1"/>
</dbReference>
<feature type="compositionally biased region" description="Basic and acidic residues" evidence="1">
    <location>
        <begin position="28"/>
        <end position="39"/>
    </location>
</feature>
<dbReference type="PROSITE" id="PS50172">
    <property type="entry name" value="BRCT"/>
    <property type="match status" value="2"/>
</dbReference>
<dbReference type="SMART" id="SM00292">
    <property type="entry name" value="BRCT"/>
    <property type="match status" value="2"/>
</dbReference>
<dbReference type="PANTHER" id="PTHR15321">
    <property type="entry name" value="TUMOR SUPPRESSOR P53-BINDING PROTEIN 1"/>
    <property type="match status" value="1"/>
</dbReference>
<dbReference type="PANTHER" id="PTHR15321:SF3">
    <property type="entry name" value="TP53-BINDING PROTEIN 1"/>
    <property type="match status" value="1"/>
</dbReference>
<dbReference type="InterPro" id="IPR047252">
    <property type="entry name" value="TP53BP1-like"/>
</dbReference>
<feature type="compositionally biased region" description="Low complexity" evidence="1">
    <location>
        <begin position="401"/>
        <end position="436"/>
    </location>
</feature>
<feature type="region of interest" description="Disordered" evidence="1">
    <location>
        <begin position="131"/>
        <end position="275"/>
    </location>
</feature>
<dbReference type="EMBL" id="KZ155782">
    <property type="protein sequence ID" value="OUS46673.1"/>
    <property type="molecule type" value="Genomic_DNA"/>
</dbReference>
<dbReference type="Gene3D" id="3.40.50.10190">
    <property type="entry name" value="BRCT domain"/>
    <property type="match status" value="2"/>
</dbReference>
<dbReference type="InterPro" id="IPR001357">
    <property type="entry name" value="BRCT_dom"/>
</dbReference>
<dbReference type="AlphaFoldDB" id="A0A1Y5IF30"/>
<dbReference type="GO" id="GO:0005634">
    <property type="term" value="C:nucleus"/>
    <property type="evidence" value="ECO:0007669"/>
    <property type="project" value="TreeGrafter"/>
</dbReference>
<evidence type="ECO:0000313" key="3">
    <source>
        <dbReference type="EMBL" id="OUS46673.1"/>
    </source>
</evidence>
<feature type="compositionally biased region" description="Polar residues" evidence="1">
    <location>
        <begin position="218"/>
        <end position="239"/>
    </location>
</feature>
<protein>
    <recommendedName>
        <fullName evidence="2">BRCT domain-containing protein</fullName>
    </recommendedName>
</protein>
<reference evidence="3" key="1">
    <citation type="submission" date="2017-04" db="EMBL/GenBank/DDBJ databases">
        <title>Population genomics of picophytoplankton unveils novel chromosome hypervariability.</title>
        <authorList>
            <consortium name="DOE Joint Genome Institute"/>
            <person name="Blanc-Mathieu R."/>
            <person name="Krasovec M."/>
            <person name="Hebrard M."/>
            <person name="Yau S."/>
            <person name="Desgranges E."/>
            <person name="Martin J."/>
            <person name="Schackwitz W."/>
            <person name="Kuo A."/>
            <person name="Salin G."/>
            <person name="Donnadieu C."/>
            <person name="Desdevises Y."/>
            <person name="Sanchez-Ferandin S."/>
            <person name="Moreau H."/>
            <person name="Rivals E."/>
            <person name="Grigoriev I.V."/>
            <person name="Grimsley N."/>
            <person name="Eyre-Walker A."/>
            <person name="Piganeau G."/>
        </authorList>
    </citation>
    <scope>NUCLEOTIDE SEQUENCE [LARGE SCALE GENOMIC DNA]</scope>
    <source>
        <strain evidence="3">RCC 1115</strain>
    </source>
</reference>
<evidence type="ECO:0000259" key="2">
    <source>
        <dbReference type="PROSITE" id="PS50172"/>
    </source>
</evidence>
<dbReference type="InterPro" id="IPR036420">
    <property type="entry name" value="BRCT_dom_sf"/>
</dbReference>
<feature type="region of interest" description="Disordered" evidence="1">
    <location>
        <begin position="653"/>
        <end position="672"/>
    </location>
</feature>
<dbReference type="GO" id="GO:0042393">
    <property type="term" value="F:histone binding"/>
    <property type="evidence" value="ECO:0007669"/>
    <property type="project" value="TreeGrafter"/>
</dbReference>
<dbReference type="CDD" id="cd17724">
    <property type="entry name" value="BRCT_p53bp1_rpt2"/>
    <property type="match status" value="1"/>
</dbReference>
<dbReference type="GO" id="GO:0000077">
    <property type="term" value="P:DNA damage checkpoint signaling"/>
    <property type="evidence" value="ECO:0007669"/>
    <property type="project" value="TreeGrafter"/>
</dbReference>
<feature type="region of interest" description="Disordered" evidence="1">
    <location>
        <begin position="1"/>
        <end position="117"/>
    </location>
</feature>
<dbReference type="Proteomes" id="UP000195557">
    <property type="component" value="Unassembled WGS sequence"/>
</dbReference>
<name>A0A1Y5IF30_OSTTA</name>
<feature type="region of interest" description="Disordered" evidence="1">
    <location>
        <begin position="390"/>
        <end position="450"/>
    </location>
</feature>
<feature type="domain" description="BRCT" evidence="2">
    <location>
        <begin position="452"/>
        <end position="545"/>
    </location>
</feature>
<dbReference type="GO" id="GO:0045944">
    <property type="term" value="P:positive regulation of transcription by RNA polymerase II"/>
    <property type="evidence" value="ECO:0007669"/>
    <property type="project" value="TreeGrafter"/>
</dbReference>
<feature type="compositionally biased region" description="Acidic residues" evidence="1">
    <location>
        <begin position="40"/>
        <end position="59"/>
    </location>
</feature>
<accession>A0A1Y5IF30</accession>
<gene>
    <name evidence="3" type="ORF">BE221DRAFT_73741</name>
</gene>
<feature type="compositionally biased region" description="Basic and acidic residues" evidence="1">
    <location>
        <begin position="266"/>
        <end position="275"/>
    </location>
</feature>
<sequence length="672" mass="72807">MRRVDGVTTPGERARATSLWSAAARAPPEARARRARETGDGDANDVDTEPTAGIEEETPRDDVSKRVVECTPADAAAEPLREPPALKRPGVLAGRAVDSSGVTESARPIGSIGSDPVENFGVARTAIDAMQRAKARRNAPVGVDASMPQHEEYSQPQNEDIVEATPAATDAVEEDFISRGAVEDDGDGDRGEISPPSSPDIGMFYSQRHLDEEDDVENQPQTQQSQSPFKKPLTLTQPEVESPRSRIMLSQHQWRQPRRRAPPPPRFEEATPPKRMRIIDDDLSQSMTQPTQGEPSQGGEFVECTQQENEGGVLRSRITSIPASVVSRGVASSGLRLAAISPTNAAIAVTPSKDEVVRPLPTLGCPKCRYSRGGCGRCRLILENAKKGIWPKRRGRPSTGTSVASASASRAVTRVTTKSATKTPSSKTPTSKTPASVRSKRARDTKKATVKRSEKLFASLHFLLSGLDKPQGSTTKELIREHGGFVLTAPSSDVSVNSVIVITPKMGRTMKCLYGVAAGTRFATPSWVEACVEARELIDLDEPLDDNGRMRAKHRSSAGKLFRDVKTAITGNDAFVKDFTSLLRHAGATLEPNPQTAERFDYLIIQSGEKPHSAWIRASKRLDVPCVRHEWLVESILAGELLNSDSFAVDASAAPPPPPRFSINPERRKVAL</sequence>
<dbReference type="InterPro" id="IPR047250">
    <property type="entry name" value="BRCT_p53bp1-like_rpt2"/>
</dbReference>
<proteinExistence type="predicted"/>
<dbReference type="SUPFAM" id="SSF52113">
    <property type="entry name" value="BRCT domain"/>
    <property type="match status" value="2"/>
</dbReference>
<feature type="domain" description="BRCT" evidence="2">
    <location>
        <begin position="557"/>
        <end position="649"/>
    </location>
</feature>
<evidence type="ECO:0000256" key="1">
    <source>
        <dbReference type="SAM" id="MobiDB-lite"/>
    </source>
</evidence>
<organism evidence="3">
    <name type="scientific">Ostreococcus tauri</name>
    <name type="common">Marine green alga</name>
    <dbReference type="NCBI Taxonomy" id="70448"/>
    <lineage>
        <taxon>Eukaryota</taxon>
        <taxon>Viridiplantae</taxon>
        <taxon>Chlorophyta</taxon>
        <taxon>Mamiellophyceae</taxon>
        <taxon>Mamiellales</taxon>
        <taxon>Bathycoccaceae</taxon>
        <taxon>Ostreococcus</taxon>
    </lineage>
</organism>